<keyword evidence="2" id="KW-0813">Transport</keyword>
<evidence type="ECO:0000256" key="16">
    <source>
        <dbReference type="ARBA" id="ARBA00072754"/>
    </source>
</evidence>
<feature type="binding site" evidence="17">
    <location>
        <position position="722"/>
    </location>
    <ligand>
        <name>L-glutamate</name>
        <dbReference type="ChEBI" id="CHEBI:29985"/>
    </ligand>
</feature>
<dbReference type="FunFam" id="3.40.190.10:FF:000024">
    <property type="entry name" value="Glutamate receptor, ionotropic, delta 1"/>
    <property type="match status" value="1"/>
</dbReference>
<dbReference type="InterPro" id="IPR001828">
    <property type="entry name" value="ANF_lig-bd_rcpt"/>
</dbReference>
<evidence type="ECO:0000256" key="17">
    <source>
        <dbReference type="PIRSR" id="PIRSR601508-1"/>
    </source>
</evidence>
<proteinExistence type="inferred from homology"/>
<keyword evidence="8" id="KW-0406">Ion transport</keyword>
<keyword evidence="14" id="KW-0407">Ion channel</keyword>
<comment type="subcellular location">
    <subcellularLocation>
        <location evidence="15">Postsynaptic cell membrane</location>
        <topology evidence="15">Multi-pass membrane protein</topology>
    </subcellularLocation>
</comment>
<evidence type="ECO:0000313" key="23">
    <source>
        <dbReference type="WBParaSite" id="EVEC_0000362901-mRNA-1"/>
    </source>
</evidence>
<evidence type="ECO:0000256" key="1">
    <source>
        <dbReference type="ARBA" id="ARBA00008685"/>
    </source>
</evidence>
<keyword evidence="6 20" id="KW-1133">Transmembrane helix</keyword>
<evidence type="ECO:0000256" key="10">
    <source>
        <dbReference type="ARBA" id="ARBA00023170"/>
    </source>
</evidence>
<evidence type="ECO:0000256" key="9">
    <source>
        <dbReference type="ARBA" id="ARBA00023136"/>
    </source>
</evidence>
<protein>
    <recommendedName>
        <fullName evidence="16">Glutamate receptor 1</fullName>
    </recommendedName>
</protein>
<feature type="site" description="Interaction with the cone snail toxin Con-ikot-ikot" evidence="18">
    <location>
        <position position="728"/>
    </location>
</feature>
<name>A0A0N4V116_ENTVE</name>
<evidence type="ECO:0000256" key="5">
    <source>
        <dbReference type="ARBA" id="ARBA00022729"/>
    </source>
</evidence>
<dbReference type="SMART" id="SM00079">
    <property type="entry name" value="PBPe"/>
    <property type="match status" value="1"/>
</dbReference>
<dbReference type="Gene3D" id="3.40.190.10">
    <property type="entry name" value="Periplasmic binding protein-like II"/>
    <property type="match status" value="2"/>
</dbReference>
<dbReference type="Pfam" id="PF00060">
    <property type="entry name" value="Lig_chan"/>
    <property type="match status" value="1"/>
</dbReference>
<feature type="site" description="Crucial to convey clamshell closure to channel opening" evidence="18">
    <location>
        <position position="701"/>
    </location>
</feature>
<evidence type="ECO:0000256" key="2">
    <source>
        <dbReference type="ARBA" id="ARBA00022448"/>
    </source>
</evidence>
<feature type="disulfide bond" evidence="19">
    <location>
        <begin position="786"/>
        <end position="841"/>
    </location>
</feature>
<evidence type="ECO:0000256" key="12">
    <source>
        <dbReference type="ARBA" id="ARBA00023257"/>
    </source>
</evidence>
<evidence type="ECO:0000256" key="13">
    <source>
        <dbReference type="ARBA" id="ARBA00023286"/>
    </source>
</evidence>
<feature type="transmembrane region" description="Helical" evidence="20">
    <location>
        <begin position="673"/>
        <end position="694"/>
    </location>
</feature>
<keyword evidence="11" id="KW-0325">Glycoprotein</keyword>
<keyword evidence="3" id="KW-1003">Cell membrane</keyword>
<keyword evidence="19" id="KW-1015">Disulfide bond</keyword>
<feature type="binding site" evidence="17">
    <location>
        <position position="556"/>
    </location>
    <ligand>
        <name>L-glutamate</name>
        <dbReference type="ChEBI" id="CHEBI:29985"/>
    </ligand>
</feature>
<comment type="similarity">
    <text evidence="1">Belongs to the glutamate-gated ion channel (TC 1.A.10.1) family.</text>
</comment>
<dbReference type="InterPro" id="IPR015683">
    <property type="entry name" value="Ionotropic_Glu_rcpt"/>
</dbReference>
<feature type="domain" description="Ionotropic glutamate receptor L-glutamate and glycine-binding" evidence="22">
    <location>
        <begin position="460"/>
        <end position="540"/>
    </location>
</feature>
<dbReference type="PANTHER" id="PTHR18966">
    <property type="entry name" value="IONOTROPIC GLUTAMATE RECEPTOR"/>
    <property type="match status" value="1"/>
</dbReference>
<dbReference type="InterPro" id="IPR019594">
    <property type="entry name" value="Glu/Gly-bd"/>
</dbReference>
<dbReference type="InterPro" id="IPR001508">
    <property type="entry name" value="Iono_Glu_rcpt_met"/>
</dbReference>
<feature type="disulfide bond" evidence="19">
    <location>
        <begin position="64"/>
        <end position="341"/>
    </location>
</feature>
<dbReference type="Gene3D" id="3.40.50.2300">
    <property type="match status" value="2"/>
</dbReference>
<dbReference type="WBParaSite" id="EVEC_0000362901-mRNA-1">
    <property type="protein sequence ID" value="EVEC_0000362901-mRNA-1"/>
    <property type="gene ID" value="EVEC_0000362901"/>
</dbReference>
<feature type="binding site" evidence="17">
    <location>
        <position position="723"/>
    </location>
    <ligand>
        <name>L-glutamate</name>
        <dbReference type="ChEBI" id="CHEBI:29985"/>
    </ligand>
</feature>
<dbReference type="GO" id="GO:0004970">
    <property type="term" value="F:glutamate-gated receptor activity"/>
    <property type="evidence" value="ECO:0007669"/>
    <property type="project" value="UniProtKB-ARBA"/>
</dbReference>
<feature type="transmembrane region" description="Helical" evidence="20">
    <location>
        <begin position="862"/>
        <end position="883"/>
    </location>
</feature>
<evidence type="ECO:0000259" key="21">
    <source>
        <dbReference type="SMART" id="SM00079"/>
    </source>
</evidence>
<evidence type="ECO:0000256" key="19">
    <source>
        <dbReference type="PIRSR" id="PIRSR601508-3"/>
    </source>
</evidence>
<dbReference type="SUPFAM" id="SSF53850">
    <property type="entry name" value="Periplasmic binding protein-like II"/>
    <property type="match status" value="1"/>
</dbReference>
<evidence type="ECO:0000256" key="18">
    <source>
        <dbReference type="PIRSR" id="PIRSR601508-2"/>
    </source>
</evidence>
<keyword evidence="4 20" id="KW-0812">Transmembrane</keyword>
<keyword evidence="7" id="KW-0770">Synapse</keyword>
<dbReference type="Gene3D" id="1.10.287.70">
    <property type="match status" value="1"/>
</dbReference>
<keyword evidence="13" id="KW-1071">Ligand-gated ion channel</keyword>
<keyword evidence="10" id="KW-0675">Receptor</keyword>
<evidence type="ECO:0000256" key="15">
    <source>
        <dbReference type="ARBA" id="ARBA00034104"/>
    </source>
</evidence>
<evidence type="ECO:0000256" key="11">
    <source>
        <dbReference type="ARBA" id="ARBA00023180"/>
    </source>
</evidence>
<organism evidence="23">
    <name type="scientific">Enterobius vermicularis</name>
    <name type="common">Human pinworm</name>
    <dbReference type="NCBI Taxonomy" id="51028"/>
    <lineage>
        <taxon>Eukaryota</taxon>
        <taxon>Metazoa</taxon>
        <taxon>Ecdysozoa</taxon>
        <taxon>Nematoda</taxon>
        <taxon>Chromadorea</taxon>
        <taxon>Rhabditida</taxon>
        <taxon>Spirurina</taxon>
        <taxon>Oxyuridomorpha</taxon>
        <taxon>Oxyuroidea</taxon>
        <taxon>Oxyuridae</taxon>
        <taxon>Enterobius</taxon>
    </lineage>
</organism>
<evidence type="ECO:0000256" key="3">
    <source>
        <dbReference type="ARBA" id="ARBA00022475"/>
    </source>
</evidence>
<evidence type="ECO:0000256" key="20">
    <source>
        <dbReference type="SAM" id="Phobius"/>
    </source>
</evidence>
<dbReference type="SMART" id="SM00918">
    <property type="entry name" value="Lig_chan-Glu_bd"/>
    <property type="match status" value="1"/>
</dbReference>
<feature type="binding site" evidence="17">
    <location>
        <position position="773"/>
    </location>
    <ligand>
        <name>L-glutamate</name>
        <dbReference type="ChEBI" id="CHEBI:29985"/>
    </ligand>
</feature>
<dbReference type="PRINTS" id="PR00177">
    <property type="entry name" value="NMDARECEPTOR"/>
</dbReference>
<sequence>LRSEKKFLDAYTFTKDEDQGVQTALKYGVQLHNDNKQNRFKITLKTHPLRDYTSNIWNVFEAVCDDLRRGFMLMLCGNNERSYEGFLSIAETFHMPFVNWDLAYNNREDRSFNNYEVNLKPPKAELIADLIIKKNWSSIVYMHDEKNGGTVQWINYYLHKKTNESVSTEMIELPLEVENFRTFLRTFIVNRAHSKMDKCVFIDTSSSLRQERFLEVIRTIGIEQLRFHYVVANYDFQPVDVELFQTSNINITGFQIVNRDANAIFNLKKYFLNFHETSTELWQIQNKDSRESVQAKIGFVHDAMLVVRAAFETVLQQNSTVFARNFRHKKMYNREREGIQCSTGNQTPLFTFEHGQKIAQALRKVVLDTENGTVTGHIEFDRFGLRKNFDVTVVDLMSNSRSVFNQKEVSKSLKLKLDTTLWRQGFGFIENSTHAKHSRKPIEVPATEKPIRVITILTDPFVMYKKGCEPEALNVSSGGSGTEPPAECKGNDRFEGYCMDLLKLLAERIENFDYEIKLSKAFGSKQPDGDYDGVIGALIHGEADVCVASLTINQERERVVAFSKPFMTTGISIMIKKPDKQEFSVFSFMQPLSTEIWMYIIFAYVGVSVVIFLVSRFSPYEWRIEEMPSGRGFTISNDFSVYNCLWFTLAAFMQQGTDILPRSISGRIASSAWWFFTMIIVSSYTANLAAFLTLEKMQAPIESVEDLAKQTKIKYGIQQGGSTAQFFKGSSVQMYQRMWRFMESQVPSVFTKSYEEGIERVRKHKGRYAFLLEATANEYHNTRKPCDTMKVGANLNSIGYGVATSVNSPYKDQINLAILALQERGELKKLENKWWYDKGQCDQGINVDGHNASLNLSKVAGIFYILMGGMIASMLAALIEFLYRSHIEARKNDSGFVVGSIAKKLRDSLYAQLRLSLQGGTTAPQGTQAYNIIKQQREHARFSIVKAPEQTSVKDKEKLSSYNFLDNRYDTVV</sequence>
<reference evidence="23" key="1">
    <citation type="submission" date="2017-02" db="UniProtKB">
        <authorList>
            <consortium name="WormBaseParasite"/>
        </authorList>
    </citation>
    <scope>IDENTIFICATION</scope>
</reference>
<dbReference type="GO" id="GO:0008328">
    <property type="term" value="C:ionotropic glutamate receptor complex"/>
    <property type="evidence" value="ECO:0007669"/>
    <property type="project" value="UniProtKB-ARBA"/>
</dbReference>
<dbReference type="FunFam" id="1.10.287.70:FF:000064">
    <property type="entry name" value="Glutamate receptor ionotropic, kainate"/>
    <property type="match status" value="1"/>
</dbReference>
<evidence type="ECO:0000256" key="14">
    <source>
        <dbReference type="ARBA" id="ARBA00023303"/>
    </source>
</evidence>
<feature type="transmembrane region" description="Helical" evidence="20">
    <location>
        <begin position="635"/>
        <end position="653"/>
    </location>
</feature>
<dbReference type="GO" id="GO:0045211">
    <property type="term" value="C:postsynaptic membrane"/>
    <property type="evidence" value="ECO:0007669"/>
    <property type="project" value="UniProtKB-SubCell"/>
</dbReference>
<keyword evidence="9 20" id="KW-0472">Membrane</keyword>
<dbReference type="Pfam" id="PF10613">
    <property type="entry name" value="Lig_chan-Glu_bd"/>
    <property type="match status" value="1"/>
</dbReference>
<feature type="transmembrane region" description="Helical" evidence="20">
    <location>
        <begin position="596"/>
        <end position="614"/>
    </location>
</feature>
<keyword evidence="5" id="KW-0732">Signal</keyword>
<dbReference type="FunFam" id="3.40.190.10:FF:000241">
    <property type="entry name" value="Glutamate receptor 2"/>
    <property type="match status" value="1"/>
</dbReference>
<evidence type="ECO:0000256" key="4">
    <source>
        <dbReference type="ARBA" id="ARBA00022692"/>
    </source>
</evidence>
<dbReference type="SUPFAM" id="SSF53822">
    <property type="entry name" value="Periplasmic binding protein-like I"/>
    <property type="match status" value="1"/>
</dbReference>
<evidence type="ECO:0000256" key="8">
    <source>
        <dbReference type="ARBA" id="ARBA00023065"/>
    </source>
</evidence>
<dbReference type="InterPro" id="IPR028082">
    <property type="entry name" value="Peripla_BP_I"/>
</dbReference>
<evidence type="ECO:0000259" key="22">
    <source>
        <dbReference type="SMART" id="SM00918"/>
    </source>
</evidence>
<keyword evidence="12" id="KW-0628">Postsynaptic cell membrane</keyword>
<feature type="domain" description="Ionotropic glutamate receptor C-terminal" evidence="21">
    <location>
        <begin position="450"/>
        <end position="837"/>
    </location>
</feature>
<feature type="binding site" evidence="17">
    <location>
        <position position="551"/>
    </location>
    <ligand>
        <name>L-glutamate</name>
        <dbReference type="ChEBI" id="CHEBI:29985"/>
    </ligand>
</feature>
<evidence type="ECO:0000256" key="6">
    <source>
        <dbReference type="ARBA" id="ARBA00022989"/>
    </source>
</evidence>
<evidence type="ECO:0000256" key="7">
    <source>
        <dbReference type="ARBA" id="ARBA00023018"/>
    </source>
</evidence>
<dbReference type="AlphaFoldDB" id="A0A0N4V116"/>
<dbReference type="InterPro" id="IPR001320">
    <property type="entry name" value="Iontro_rcpt_C"/>
</dbReference>
<dbReference type="Pfam" id="PF01094">
    <property type="entry name" value="ANF_receptor"/>
    <property type="match status" value="1"/>
</dbReference>
<accession>A0A0N4V116</accession>